<evidence type="ECO:0000256" key="5">
    <source>
        <dbReference type="ARBA" id="ARBA00023134"/>
    </source>
</evidence>
<dbReference type="InterPro" id="IPR001233">
    <property type="entry name" value="RtcB"/>
</dbReference>
<keyword evidence="2" id="KW-0436">Ligase</keyword>
<dbReference type="PANTHER" id="PTHR11118:SF1">
    <property type="entry name" value="RNA-SPLICING LIGASE RTCB HOMOLOG"/>
    <property type="match status" value="1"/>
</dbReference>
<gene>
    <name evidence="10" type="ORF">GALMADRAFT_239804</name>
</gene>
<sequence length="418" mass="45132">MPLRALTVTLNFDHSRKFVLLIPEAHEAHKNPKERIIREAKNKFRAKGISTIFLQGGILLADEEALPESTTQVWVGKGEPYAGPPKPLGGVSGSRPEDIRVIGAKSFIDDSALKQLQKVASLPGVRLAVAMPDLHPGGRFPIGCAIGSEGIYPALIGSDVGCGIALYRLSSSAARARANPKKLASLLQGLDEPWSGSVTEWLAHYGIERTSEFDKDSLGTVGSGNHFAEICTPERIVDASIATSLNIDEDALYLLVHTGSRGLGASILGRETVNDSNPYLPPDSPHLAEYMVEHDYAVTWAIANRDLVAHRIKQCISSTTSFSSDSQDYDAGSPRQRWISLDKIIDVTHNSVTRHSLFVGGGPRDLWVHRKGAAPADKGIVPCPGSRGDFSWLLQPIGDGQLNGAYLIVPVVFIAQRQ</sequence>
<dbReference type="GO" id="GO:0005525">
    <property type="term" value="F:GTP binding"/>
    <property type="evidence" value="ECO:0007669"/>
    <property type="project" value="UniProtKB-KW"/>
</dbReference>
<keyword evidence="6 9" id="KW-0464">Manganese</keyword>
<evidence type="ECO:0000256" key="1">
    <source>
        <dbReference type="ARBA" id="ARBA00012726"/>
    </source>
</evidence>
<keyword evidence="3 9" id="KW-0479">Metal-binding</keyword>
<evidence type="ECO:0000256" key="3">
    <source>
        <dbReference type="ARBA" id="ARBA00022723"/>
    </source>
</evidence>
<feature type="binding site" evidence="9">
    <location>
        <position position="257"/>
    </location>
    <ligand>
        <name>Mn(2+)</name>
        <dbReference type="ChEBI" id="CHEBI:29035"/>
        <label>2</label>
    </ligand>
</feature>
<dbReference type="GO" id="GO:0006396">
    <property type="term" value="P:RNA processing"/>
    <property type="evidence" value="ECO:0007669"/>
    <property type="project" value="InterPro"/>
</dbReference>
<feature type="binding site" evidence="8">
    <location>
        <begin position="225"/>
        <end position="229"/>
    </location>
    <ligand>
        <name>GMP</name>
        <dbReference type="ChEBI" id="CHEBI:58115"/>
    </ligand>
</feature>
<dbReference type="Pfam" id="PF01139">
    <property type="entry name" value="RtcB"/>
    <property type="match status" value="2"/>
</dbReference>
<dbReference type="GO" id="GO:0003972">
    <property type="term" value="F:RNA ligase (ATP) activity"/>
    <property type="evidence" value="ECO:0007669"/>
    <property type="project" value="TreeGrafter"/>
</dbReference>
<feature type="binding site" evidence="9">
    <location>
        <position position="159"/>
    </location>
    <ligand>
        <name>Mn(2+)</name>
        <dbReference type="ChEBI" id="CHEBI:29035"/>
        <label>1</label>
    </ligand>
</feature>
<comment type="cofactor">
    <cofactor evidence="9">
        <name>Mn(2+)</name>
        <dbReference type="ChEBI" id="CHEBI:29035"/>
    </cofactor>
    <text evidence="9">Binds 2 manganese ions per subunit.</text>
</comment>
<feature type="binding site" evidence="8">
    <location>
        <begin position="349"/>
        <end position="350"/>
    </location>
    <ligand>
        <name>GMP</name>
        <dbReference type="ChEBI" id="CHEBI:58115"/>
    </ligand>
</feature>
<keyword evidence="11" id="KW-1185">Reference proteome</keyword>
<feature type="binding site" evidence="9">
    <location>
        <position position="226"/>
    </location>
    <ligand>
        <name>Mn(2+)</name>
        <dbReference type="ChEBI" id="CHEBI:29035"/>
        <label>1</label>
    </ligand>
</feature>
<proteinExistence type="predicted"/>
<accession>A0A067TRS7</accession>
<dbReference type="Gene3D" id="3.90.1860.10">
    <property type="entry name" value="tRNA-splicing ligase RtcB"/>
    <property type="match status" value="1"/>
</dbReference>
<evidence type="ECO:0000256" key="8">
    <source>
        <dbReference type="PIRSR" id="PIRSR601233-2"/>
    </source>
</evidence>
<dbReference type="HOGENOM" id="CLU_022279_3_0_1"/>
<dbReference type="OrthoDB" id="10249697at2759"/>
<dbReference type="InterPro" id="IPR036025">
    <property type="entry name" value="RtcB-like_sf"/>
</dbReference>
<protein>
    <recommendedName>
        <fullName evidence="1">3'-phosphate/5'-hydroxy nucleic acid ligase</fullName>
        <ecNumber evidence="1">6.5.1.8</ecNumber>
    </recommendedName>
</protein>
<evidence type="ECO:0000256" key="4">
    <source>
        <dbReference type="ARBA" id="ARBA00022741"/>
    </source>
</evidence>
<evidence type="ECO:0000256" key="9">
    <source>
        <dbReference type="PIRSR" id="PIRSR601233-3"/>
    </source>
</evidence>
<evidence type="ECO:0000256" key="6">
    <source>
        <dbReference type="ARBA" id="ARBA00023211"/>
    </source>
</evidence>
<feature type="binding site" evidence="9">
    <location>
        <position position="349"/>
    </location>
    <ligand>
        <name>Mn(2+)</name>
        <dbReference type="ChEBI" id="CHEBI:29035"/>
        <label>2</label>
    </ligand>
</feature>
<dbReference type="SUPFAM" id="SSF103365">
    <property type="entry name" value="Hypothetical protein PH1602"/>
    <property type="match status" value="1"/>
</dbReference>
<name>A0A067TRS7_GALM3</name>
<comment type="catalytic activity">
    <reaction evidence="7">
        <text>a 3'-end 3'-phospho-ribonucleotide-RNA + a 5'-end dephospho-ribonucleoside-RNA + GTP = a ribonucleotidyl-ribonucleotide-RNA + GMP + diphosphate</text>
        <dbReference type="Rhea" id="RHEA:68076"/>
        <dbReference type="Rhea" id="RHEA-COMP:10463"/>
        <dbReference type="Rhea" id="RHEA-COMP:13936"/>
        <dbReference type="Rhea" id="RHEA-COMP:17355"/>
        <dbReference type="ChEBI" id="CHEBI:33019"/>
        <dbReference type="ChEBI" id="CHEBI:37565"/>
        <dbReference type="ChEBI" id="CHEBI:58115"/>
        <dbReference type="ChEBI" id="CHEBI:83062"/>
        <dbReference type="ChEBI" id="CHEBI:138284"/>
        <dbReference type="ChEBI" id="CHEBI:173118"/>
        <dbReference type="EC" id="6.5.1.8"/>
    </reaction>
</comment>
<reference evidence="11" key="1">
    <citation type="journal article" date="2014" name="Proc. Natl. Acad. Sci. U.S.A.">
        <title>Extensive sampling of basidiomycete genomes demonstrates inadequacy of the white-rot/brown-rot paradigm for wood decay fungi.</title>
        <authorList>
            <person name="Riley R."/>
            <person name="Salamov A.A."/>
            <person name="Brown D.W."/>
            <person name="Nagy L.G."/>
            <person name="Floudas D."/>
            <person name="Held B.W."/>
            <person name="Levasseur A."/>
            <person name="Lombard V."/>
            <person name="Morin E."/>
            <person name="Otillar R."/>
            <person name="Lindquist E.A."/>
            <person name="Sun H."/>
            <person name="LaButti K.M."/>
            <person name="Schmutz J."/>
            <person name="Jabbour D."/>
            <person name="Luo H."/>
            <person name="Baker S.E."/>
            <person name="Pisabarro A.G."/>
            <person name="Walton J.D."/>
            <person name="Blanchette R.A."/>
            <person name="Henrissat B."/>
            <person name="Martin F."/>
            <person name="Cullen D."/>
            <person name="Hibbett D.S."/>
            <person name="Grigoriev I.V."/>
        </authorList>
    </citation>
    <scope>NUCLEOTIDE SEQUENCE [LARGE SCALE GENOMIC DNA]</scope>
    <source>
        <strain evidence="11">CBS 339.88</strain>
    </source>
</reference>
<dbReference type="GO" id="GO:0046872">
    <property type="term" value="F:metal ion binding"/>
    <property type="evidence" value="ECO:0007669"/>
    <property type="project" value="UniProtKB-KW"/>
</dbReference>
<evidence type="ECO:0000256" key="7">
    <source>
        <dbReference type="ARBA" id="ARBA00047746"/>
    </source>
</evidence>
<dbReference type="EC" id="6.5.1.8" evidence="1"/>
<dbReference type="GO" id="GO:0170057">
    <property type="term" value="F:RNA ligase (GTP) activity"/>
    <property type="evidence" value="ECO:0007669"/>
    <property type="project" value="UniProtKB-EC"/>
</dbReference>
<keyword evidence="4 8" id="KW-0547">Nucleotide-binding</keyword>
<dbReference type="STRING" id="685588.A0A067TRS7"/>
<dbReference type="PANTHER" id="PTHR11118">
    <property type="entry name" value="RNA-SPLICING LIGASE RTCB HOMOLOG"/>
    <property type="match status" value="1"/>
</dbReference>
<organism evidence="10 11">
    <name type="scientific">Galerina marginata (strain CBS 339.88)</name>
    <dbReference type="NCBI Taxonomy" id="685588"/>
    <lineage>
        <taxon>Eukaryota</taxon>
        <taxon>Fungi</taxon>
        <taxon>Dikarya</taxon>
        <taxon>Basidiomycota</taxon>
        <taxon>Agaricomycotina</taxon>
        <taxon>Agaricomycetes</taxon>
        <taxon>Agaricomycetidae</taxon>
        <taxon>Agaricales</taxon>
        <taxon>Agaricineae</taxon>
        <taxon>Strophariaceae</taxon>
        <taxon>Galerina</taxon>
    </lineage>
</organism>
<evidence type="ECO:0000313" key="11">
    <source>
        <dbReference type="Proteomes" id="UP000027222"/>
    </source>
</evidence>
<evidence type="ECO:0000256" key="2">
    <source>
        <dbReference type="ARBA" id="ARBA00022598"/>
    </source>
</evidence>
<dbReference type="EMBL" id="KL142370">
    <property type="protein sequence ID" value="KDR81683.1"/>
    <property type="molecule type" value="Genomic_DNA"/>
</dbReference>
<keyword evidence="5 8" id="KW-0342">GTP-binding</keyword>
<evidence type="ECO:0000313" key="10">
    <source>
        <dbReference type="EMBL" id="KDR81683.1"/>
    </source>
</evidence>
<dbReference type="Proteomes" id="UP000027222">
    <property type="component" value="Unassembled WGS sequence"/>
</dbReference>
<dbReference type="AlphaFoldDB" id="A0A067TRS7"/>